<dbReference type="Pfam" id="PF12937">
    <property type="entry name" value="F-box-like"/>
    <property type="match status" value="1"/>
</dbReference>
<accession>A0A0G4NZK4</accession>
<reference evidence="2 3" key="1">
    <citation type="journal article" date="2014" name="Nat. Commun.">
        <title>Multiple recent horizontal transfers of a large genomic region in cheese making fungi.</title>
        <authorList>
            <person name="Cheeseman K."/>
            <person name="Ropars J."/>
            <person name="Renault P."/>
            <person name="Dupont J."/>
            <person name="Gouzy J."/>
            <person name="Branca A."/>
            <person name="Abraham A.L."/>
            <person name="Ceppi M."/>
            <person name="Conseiller E."/>
            <person name="Debuchy R."/>
            <person name="Malagnac F."/>
            <person name="Goarin A."/>
            <person name="Silar P."/>
            <person name="Lacoste S."/>
            <person name="Sallet E."/>
            <person name="Bensimon A."/>
            <person name="Giraud T."/>
            <person name="Brygoo Y."/>
        </authorList>
    </citation>
    <scope>NUCLEOTIDE SEQUENCE [LARGE SCALE GENOMIC DNA]</scope>
    <source>
        <strain evidence="3">FM 013</strain>
    </source>
</reference>
<evidence type="ECO:0000313" key="3">
    <source>
        <dbReference type="Proteomes" id="UP000053732"/>
    </source>
</evidence>
<dbReference type="InterPro" id="IPR001810">
    <property type="entry name" value="F-box_dom"/>
</dbReference>
<dbReference type="AlphaFoldDB" id="A0A0G4NZK4"/>
<keyword evidence="3" id="KW-1185">Reference proteome</keyword>
<dbReference type="Proteomes" id="UP000053732">
    <property type="component" value="Unassembled WGS sequence"/>
</dbReference>
<organism evidence="2 3">
    <name type="scientific">Penicillium camemberti (strain FM 013)</name>
    <dbReference type="NCBI Taxonomy" id="1429867"/>
    <lineage>
        <taxon>Eukaryota</taxon>
        <taxon>Fungi</taxon>
        <taxon>Dikarya</taxon>
        <taxon>Ascomycota</taxon>
        <taxon>Pezizomycotina</taxon>
        <taxon>Eurotiomycetes</taxon>
        <taxon>Eurotiomycetidae</taxon>
        <taxon>Eurotiales</taxon>
        <taxon>Aspergillaceae</taxon>
        <taxon>Penicillium</taxon>
    </lineage>
</organism>
<gene>
    <name evidence="2" type="ORF">PCAMFM013_S003g000297</name>
</gene>
<dbReference type="STRING" id="1429867.A0A0G4NZK4"/>
<protein>
    <submittedName>
        <fullName evidence="2">Str. FM013</fullName>
    </submittedName>
</protein>
<name>A0A0G4NZK4_PENC3</name>
<feature type="domain" description="F-box" evidence="1">
    <location>
        <begin position="8"/>
        <end position="48"/>
    </location>
</feature>
<dbReference type="EMBL" id="HG793136">
    <property type="protein sequence ID" value="CRL19506.1"/>
    <property type="molecule type" value="Genomic_DNA"/>
</dbReference>
<proteinExistence type="predicted"/>
<evidence type="ECO:0000259" key="1">
    <source>
        <dbReference type="Pfam" id="PF12937"/>
    </source>
</evidence>
<sequence length="330" mass="38150">MADAKMIKLPPEILITIFANLLRSDLISVSLISWKHRYLSLPYLFHTLNVNSTISGLQCLESVSKSILSKYMKTLCYEASELINPCIQHFDYFETCIYTPSEFLRDQKDLFWSNQQETVTYTSIHSYFNCLSKEQQNILDTREDLNVFCSSIPRFSSLHSVHITFIGGVNNRYLWFAPRVFADWSYSFLIHLETIIEAMIVAKENDILVRCFQISGFYARLRACGGALRDKIADGLSNVETLCLDDSPNLIDFMSNIDLPALRRFELGRCWITCADIQKVLNAHSQIQCVQLSKIWFPERLRFELSALGHIQGEYHDQRAEENITIIVDR</sequence>
<evidence type="ECO:0000313" key="2">
    <source>
        <dbReference type="EMBL" id="CRL19506.1"/>
    </source>
</evidence>